<evidence type="ECO:0000256" key="1">
    <source>
        <dbReference type="ARBA" id="ARBA00022801"/>
    </source>
</evidence>
<dbReference type="Proteomes" id="UP001320420">
    <property type="component" value="Unassembled WGS sequence"/>
</dbReference>
<gene>
    <name evidence="3" type="ORF">SLS62_011339</name>
</gene>
<dbReference type="SUPFAM" id="SSF53474">
    <property type="entry name" value="alpha/beta-Hydrolases"/>
    <property type="match status" value="1"/>
</dbReference>
<keyword evidence="4" id="KW-1185">Reference proteome</keyword>
<dbReference type="Gene3D" id="3.40.50.1820">
    <property type="entry name" value="alpha/beta hydrolase"/>
    <property type="match status" value="1"/>
</dbReference>
<dbReference type="EMBL" id="JAKJXP020000197">
    <property type="protein sequence ID" value="KAK7738972.1"/>
    <property type="molecule type" value="Genomic_DNA"/>
</dbReference>
<dbReference type="PANTHER" id="PTHR48081:SF8">
    <property type="entry name" value="ALPHA_BETA HYDROLASE FOLD-3 DOMAIN-CONTAINING PROTEIN-RELATED"/>
    <property type="match status" value="1"/>
</dbReference>
<dbReference type="AlphaFoldDB" id="A0AAN9U475"/>
<organism evidence="3 4">
    <name type="scientific">Diatrype stigma</name>
    <dbReference type="NCBI Taxonomy" id="117547"/>
    <lineage>
        <taxon>Eukaryota</taxon>
        <taxon>Fungi</taxon>
        <taxon>Dikarya</taxon>
        <taxon>Ascomycota</taxon>
        <taxon>Pezizomycotina</taxon>
        <taxon>Sordariomycetes</taxon>
        <taxon>Xylariomycetidae</taxon>
        <taxon>Xylariales</taxon>
        <taxon>Diatrypaceae</taxon>
        <taxon>Diatrype</taxon>
    </lineage>
</organism>
<sequence>MTTLKFDPDFARVLLPSKAKETTPPVTSLDGSSTITVTRFLPESVARNVIAHDAEVSQTQFFAVEYRVAPEHPFPAAVEDVFATVVWLQGSAAQFGVDPARIILTGLSAGGGVAAGAALIARDKGLDPPVAAQVLRYAMLDDRTAIDESSPLSPYLTWTVAQNDMGWKTYLGEREVSS</sequence>
<accession>A0AAN9U475</accession>
<keyword evidence="1" id="KW-0378">Hydrolase</keyword>
<reference evidence="3 4" key="1">
    <citation type="submission" date="2024-02" db="EMBL/GenBank/DDBJ databases">
        <title>De novo assembly and annotation of 12 fungi associated with fruit tree decline syndrome in Ontario, Canada.</title>
        <authorList>
            <person name="Sulman M."/>
            <person name="Ellouze W."/>
            <person name="Ilyukhin E."/>
        </authorList>
    </citation>
    <scope>NUCLEOTIDE SEQUENCE [LARGE SCALE GENOMIC DNA]</scope>
    <source>
        <strain evidence="3 4">M11/M66-122</strain>
    </source>
</reference>
<name>A0AAN9U475_9PEZI</name>
<dbReference type="InterPro" id="IPR013094">
    <property type="entry name" value="AB_hydrolase_3"/>
</dbReference>
<evidence type="ECO:0000259" key="2">
    <source>
        <dbReference type="Pfam" id="PF07859"/>
    </source>
</evidence>
<feature type="domain" description="Alpha/beta hydrolase fold-3" evidence="2">
    <location>
        <begin position="47"/>
        <end position="175"/>
    </location>
</feature>
<evidence type="ECO:0000313" key="4">
    <source>
        <dbReference type="Proteomes" id="UP001320420"/>
    </source>
</evidence>
<dbReference type="InterPro" id="IPR050300">
    <property type="entry name" value="GDXG_lipolytic_enzyme"/>
</dbReference>
<comment type="caution">
    <text evidence="3">The sequence shown here is derived from an EMBL/GenBank/DDBJ whole genome shotgun (WGS) entry which is preliminary data.</text>
</comment>
<dbReference type="Pfam" id="PF07859">
    <property type="entry name" value="Abhydrolase_3"/>
    <property type="match status" value="1"/>
</dbReference>
<evidence type="ECO:0000313" key="3">
    <source>
        <dbReference type="EMBL" id="KAK7738972.1"/>
    </source>
</evidence>
<dbReference type="PANTHER" id="PTHR48081">
    <property type="entry name" value="AB HYDROLASE SUPERFAMILY PROTEIN C4A8.06C"/>
    <property type="match status" value="1"/>
</dbReference>
<dbReference type="InterPro" id="IPR029058">
    <property type="entry name" value="AB_hydrolase_fold"/>
</dbReference>
<dbReference type="GO" id="GO:0016787">
    <property type="term" value="F:hydrolase activity"/>
    <property type="evidence" value="ECO:0007669"/>
    <property type="project" value="UniProtKB-KW"/>
</dbReference>
<protein>
    <recommendedName>
        <fullName evidence="2">Alpha/beta hydrolase fold-3 domain-containing protein</fullName>
    </recommendedName>
</protein>
<proteinExistence type="predicted"/>